<organism evidence="3 4">
    <name type="scientific">Galerina marginata (strain CBS 339.88)</name>
    <dbReference type="NCBI Taxonomy" id="685588"/>
    <lineage>
        <taxon>Eukaryota</taxon>
        <taxon>Fungi</taxon>
        <taxon>Dikarya</taxon>
        <taxon>Basidiomycota</taxon>
        <taxon>Agaricomycotina</taxon>
        <taxon>Agaricomycetes</taxon>
        <taxon>Agaricomycetidae</taxon>
        <taxon>Agaricales</taxon>
        <taxon>Agaricineae</taxon>
        <taxon>Strophariaceae</taxon>
        <taxon>Galerina</taxon>
    </lineage>
</organism>
<name>A0A067SKQ6_GALM3</name>
<dbReference type="EMBL" id="KL142392">
    <property type="protein sequence ID" value="KDR71510.1"/>
    <property type="molecule type" value="Genomic_DNA"/>
</dbReference>
<evidence type="ECO:0000313" key="4">
    <source>
        <dbReference type="Proteomes" id="UP000027222"/>
    </source>
</evidence>
<feature type="compositionally biased region" description="Polar residues" evidence="1">
    <location>
        <begin position="82"/>
        <end position="95"/>
    </location>
</feature>
<evidence type="ECO:0000256" key="2">
    <source>
        <dbReference type="SAM" id="Phobius"/>
    </source>
</evidence>
<keyword evidence="4" id="KW-1185">Reference proteome</keyword>
<accession>A0A067SKQ6</accession>
<dbReference type="OrthoDB" id="10652382at2759"/>
<dbReference type="HOGENOM" id="CLU_997642_0_0_1"/>
<dbReference type="AlphaFoldDB" id="A0A067SKQ6"/>
<protein>
    <submittedName>
        <fullName evidence="3">Uncharacterized protein</fullName>
    </submittedName>
</protein>
<dbReference type="Proteomes" id="UP000027222">
    <property type="component" value="Unassembled WGS sequence"/>
</dbReference>
<gene>
    <name evidence="3" type="ORF">GALMADRAFT_253814</name>
</gene>
<feature type="compositionally biased region" description="Pro residues" evidence="1">
    <location>
        <begin position="40"/>
        <end position="67"/>
    </location>
</feature>
<keyword evidence="2" id="KW-0472">Membrane</keyword>
<sequence length="279" mass="29191">MASQTLALASGKALKFGLFLPAHVIFTGNNAVPSGLLPDAPGPELPTTAPPPHSSPPPPPPPPPPPQQTQTPTFVPAIPTAPSANVVGTASQPDNVPNRPNFIPSPSLGDDKDGPTITNIPLPSEFTSVAPFPVFSRTAVVVSSCQGSDSCVTIGGKTFSLIPTMSSTANNFAGSSGSAVSSAQIPTLTSQPLQVLDQRLSNAFSGSPLKIIIASTASYFLLAIFFVLGTFMYLRHSRKSRMRSTQGIHQVELVRMGVLEGREISMVESFGRVIDRPIV</sequence>
<feature type="region of interest" description="Disordered" evidence="1">
    <location>
        <begin position="36"/>
        <end position="113"/>
    </location>
</feature>
<feature type="transmembrane region" description="Helical" evidence="2">
    <location>
        <begin position="211"/>
        <end position="234"/>
    </location>
</feature>
<keyword evidence="2" id="KW-1133">Transmembrane helix</keyword>
<reference evidence="4" key="1">
    <citation type="journal article" date="2014" name="Proc. Natl. Acad. Sci. U.S.A.">
        <title>Extensive sampling of basidiomycete genomes demonstrates inadequacy of the white-rot/brown-rot paradigm for wood decay fungi.</title>
        <authorList>
            <person name="Riley R."/>
            <person name="Salamov A.A."/>
            <person name="Brown D.W."/>
            <person name="Nagy L.G."/>
            <person name="Floudas D."/>
            <person name="Held B.W."/>
            <person name="Levasseur A."/>
            <person name="Lombard V."/>
            <person name="Morin E."/>
            <person name="Otillar R."/>
            <person name="Lindquist E.A."/>
            <person name="Sun H."/>
            <person name="LaButti K.M."/>
            <person name="Schmutz J."/>
            <person name="Jabbour D."/>
            <person name="Luo H."/>
            <person name="Baker S.E."/>
            <person name="Pisabarro A.G."/>
            <person name="Walton J.D."/>
            <person name="Blanchette R.A."/>
            <person name="Henrissat B."/>
            <person name="Martin F."/>
            <person name="Cullen D."/>
            <person name="Hibbett D.S."/>
            <person name="Grigoriev I.V."/>
        </authorList>
    </citation>
    <scope>NUCLEOTIDE SEQUENCE [LARGE SCALE GENOMIC DNA]</scope>
    <source>
        <strain evidence="4">CBS 339.88</strain>
    </source>
</reference>
<keyword evidence="2" id="KW-0812">Transmembrane</keyword>
<proteinExistence type="predicted"/>
<evidence type="ECO:0000256" key="1">
    <source>
        <dbReference type="SAM" id="MobiDB-lite"/>
    </source>
</evidence>
<evidence type="ECO:0000313" key="3">
    <source>
        <dbReference type="EMBL" id="KDR71510.1"/>
    </source>
</evidence>